<dbReference type="Pfam" id="PF08002">
    <property type="entry name" value="DUF1697"/>
    <property type="match status" value="1"/>
</dbReference>
<evidence type="ECO:0000313" key="1">
    <source>
        <dbReference type="EMBL" id="WVX82055.1"/>
    </source>
</evidence>
<name>A0ABZ2CJF7_9BACI</name>
<dbReference type="Gene3D" id="3.30.70.1280">
    <property type="entry name" value="SP0830-like domains"/>
    <property type="match status" value="1"/>
</dbReference>
<gene>
    <name evidence="1" type="ORF">R4Z09_03290</name>
</gene>
<evidence type="ECO:0000313" key="2">
    <source>
        <dbReference type="Proteomes" id="UP001357223"/>
    </source>
</evidence>
<dbReference type="PIRSF" id="PIRSF008502">
    <property type="entry name" value="UCP008502"/>
    <property type="match status" value="1"/>
</dbReference>
<reference evidence="1 2" key="1">
    <citation type="submission" date="2023-10" db="EMBL/GenBank/DDBJ databases">
        <title>Niallia locisalis sp.nov. isolated from a salt pond sample.</title>
        <authorList>
            <person name="Li X.-J."/>
            <person name="Dong L."/>
        </authorList>
    </citation>
    <scope>NUCLEOTIDE SEQUENCE [LARGE SCALE GENOMIC DNA]</scope>
    <source>
        <strain evidence="1 2">DSM 29761</strain>
    </source>
</reference>
<dbReference type="SUPFAM" id="SSF160379">
    <property type="entry name" value="SP0830-like"/>
    <property type="match status" value="1"/>
</dbReference>
<dbReference type="PANTHER" id="PTHR36439:SF1">
    <property type="entry name" value="DUF1697 DOMAIN-CONTAINING PROTEIN"/>
    <property type="match status" value="1"/>
</dbReference>
<accession>A0ABZ2CJF7</accession>
<dbReference type="RefSeq" id="WP_338450959.1">
    <property type="nucleotide sequence ID" value="NZ_CP137640.1"/>
</dbReference>
<organism evidence="1 2">
    <name type="scientific">Niallia oryzisoli</name>
    <dbReference type="NCBI Taxonomy" id="1737571"/>
    <lineage>
        <taxon>Bacteria</taxon>
        <taxon>Bacillati</taxon>
        <taxon>Bacillota</taxon>
        <taxon>Bacilli</taxon>
        <taxon>Bacillales</taxon>
        <taxon>Bacillaceae</taxon>
        <taxon>Niallia</taxon>
    </lineage>
</organism>
<dbReference type="PANTHER" id="PTHR36439">
    <property type="entry name" value="BLL4334 PROTEIN"/>
    <property type="match status" value="1"/>
</dbReference>
<sequence>MGKYIAFLRGINVGGKNKISMPELRELFEQNGFDDVVTYINSGNIIFSSDNNDEKMLKEECEVLIANKFQLNIPVAIISVNDLFDAHSNAPFWWGQDKDSKHNAIFIIPPTTAEEVIAEVGAIKPEYEKVDHYGRVIFWSAPIKTFSRTRWSKIVGSRLYDSITIRNANTVRKLLQLVE</sequence>
<protein>
    <submittedName>
        <fullName evidence="1">DUF1697 domain-containing protein</fullName>
    </submittedName>
</protein>
<dbReference type="EMBL" id="CP137640">
    <property type="protein sequence ID" value="WVX82055.1"/>
    <property type="molecule type" value="Genomic_DNA"/>
</dbReference>
<proteinExistence type="predicted"/>
<dbReference type="Gene3D" id="3.30.70.1260">
    <property type="entry name" value="bacterial protein sp0830 like"/>
    <property type="match status" value="1"/>
</dbReference>
<keyword evidence="2" id="KW-1185">Reference proteome</keyword>
<dbReference type="InterPro" id="IPR012545">
    <property type="entry name" value="DUF1697"/>
</dbReference>
<dbReference type="Proteomes" id="UP001357223">
    <property type="component" value="Chromosome"/>
</dbReference>